<accession>A0A120G4P7</accession>
<dbReference type="InterPro" id="IPR013762">
    <property type="entry name" value="Integrase-like_cat_sf"/>
</dbReference>
<organism evidence="3 4">
    <name type="scientific">Pseudomonas fluorescens</name>
    <dbReference type="NCBI Taxonomy" id="294"/>
    <lineage>
        <taxon>Bacteria</taxon>
        <taxon>Pseudomonadati</taxon>
        <taxon>Pseudomonadota</taxon>
        <taxon>Gammaproteobacteria</taxon>
        <taxon>Pseudomonadales</taxon>
        <taxon>Pseudomonadaceae</taxon>
        <taxon>Pseudomonas</taxon>
    </lineage>
</organism>
<protein>
    <submittedName>
        <fullName evidence="3">Tyrosine recombinase XerC</fullName>
    </submittedName>
</protein>
<evidence type="ECO:0000259" key="2">
    <source>
        <dbReference type="Pfam" id="PF00589"/>
    </source>
</evidence>
<dbReference type="GO" id="GO:0006310">
    <property type="term" value="P:DNA recombination"/>
    <property type="evidence" value="ECO:0007669"/>
    <property type="project" value="UniProtKB-KW"/>
</dbReference>
<dbReference type="InterPro" id="IPR002104">
    <property type="entry name" value="Integrase_catalytic"/>
</dbReference>
<dbReference type="AlphaFoldDB" id="A0A120G4P7"/>
<dbReference type="PATRIC" id="fig|294.195.peg.1075"/>
<name>A0A120G4P7_PSEFL</name>
<evidence type="ECO:0000256" key="1">
    <source>
        <dbReference type="ARBA" id="ARBA00023172"/>
    </source>
</evidence>
<dbReference type="EMBL" id="LCYC01000008">
    <property type="protein sequence ID" value="KWV82871.1"/>
    <property type="molecule type" value="Genomic_DNA"/>
</dbReference>
<dbReference type="InterPro" id="IPR011010">
    <property type="entry name" value="DNA_brk_join_enz"/>
</dbReference>
<dbReference type="SUPFAM" id="SSF56349">
    <property type="entry name" value="DNA breaking-rejoining enzymes"/>
    <property type="match status" value="1"/>
</dbReference>
<keyword evidence="1" id="KW-0233">DNA recombination</keyword>
<gene>
    <name evidence="3" type="primary">xerC_1</name>
    <name evidence="3" type="ORF">PFL603g_01024</name>
</gene>
<sequence length="817" mass="92137">MSTTHHSPDELAAAHAHTEAELASQARRPKRLKSEVTVAIQTWATRIKSSRQSLLNVQLSQRGKLRPAYTYLLKELETSGNTFNTREDILDSIIQRMIEEKIEEKIVIPDHPSIANEWRRKLLCWYENLSETEKRNIPGFGNTISSKASLYQVDGMKNLKQARANFSIVEQTFQEILLDLTNLGVINANYKNCKERTAEAGQKKQEATPKDSITKALSQLRLVGLSKFGDLAEDSGRPFSKLLHMFAAASMKSKSSSGQQKYSDAFRQMSMHLTEVGFKGGEDPREYVTAHYLTRFRKYLVDQMESGTLTSNYANGVLSAVRSMLKRTVKIRGFGLSSFIDVQGFDTGRQTDMYRPYPKFTRTAIQKACDMERQQTNELAKEYVSFHGGCDPLDVNGHIVKGMATLENARWIFENKLDCRPISRWSADAESKYEQGFARLLRIGGLGVTKTYASWGVIYQITSRTIAPYITRLAQVTGLNADSLKSLDVDDFVESHELTQRPYLRYWKERSGGGKVLHLDLMYADWTWLTRAQSMEVRKIFSEVAHLTRHIRELAESSVKERLFIYESQKQSEFRKVKSFENSTLINNVMNQFARDHNLKTEGGEDLNISASRLRPSLVADLVEQGVSIREIQVILGHGSHKTTINYLDKLEFNKTAREVNSKALTEIHKGTIIQDAKSATKQKPSTPGTSSSPVIIKTGLVSCRDALNPPDEITKLPSYKKGSKCSLLNKCLSCSNSIITVSNLPDLFAMQWDYISIMSTSNVAETPYGSVIRENLEVLNSILTPSEQGFTAEQLEEARRLAEHIVTNPMIEAVSL</sequence>
<feature type="domain" description="Tyr recombinase" evidence="2">
    <location>
        <begin position="551"/>
        <end position="650"/>
    </location>
</feature>
<proteinExistence type="predicted"/>
<dbReference type="Pfam" id="PF00589">
    <property type="entry name" value="Phage_integrase"/>
    <property type="match status" value="1"/>
</dbReference>
<dbReference type="GO" id="GO:0015074">
    <property type="term" value="P:DNA integration"/>
    <property type="evidence" value="ECO:0007669"/>
    <property type="project" value="InterPro"/>
</dbReference>
<evidence type="ECO:0000313" key="3">
    <source>
        <dbReference type="EMBL" id="KWV82871.1"/>
    </source>
</evidence>
<dbReference type="RefSeq" id="WP_060765752.1">
    <property type="nucleotide sequence ID" value="NZ_LCYC01000008.1"/>
</dbReference>
<dbReference type="GO" id="GO:0003677">
    <property type="term" value="F:DNA binding"/>
    <property type="evidence" value="ECO:0007669"/>
    <property type="project" value="InterPro"/>
</dbReference>
<dbReference type="Gene3D" id="1.10.443.10">
    <property type="entry name" value="Intergrase catalytic core"/>
    <property type="match status" value="1"/>
</dbReference>
<reference evidence="3 4" key="1">
    <citation type="submission" date="2015-05" db="EMBL/GenBank/DDBJ databases">
        <title>A genomic and transcriptomic approach to investigate the blue pigment phenotype in Pseudomonas fluorescens.</title>
        <authorList>
            <person name="Andreani N.A."/>
            <person name="Cardazzo B."/>
        </authorList>
    </citation>
    <scope>NUCLEOTIDE SEQUENCE [LARGE SCALE GENOMIC DNA]</scope>
    <source>
        <strain evidence="3 4">Ps_40</strain>
    </source>
</reference>
<evidence type="ECO:0000313" key="4">
    <source>
        <dbReference type="Proteomes" id="UP000063434"/>
    </source>
</evidence>
<dbReference type="Proteomes" id="UP000063434">
    <property type="component" value="Unassembled WGS sequence"/>
</dbReference>
<comment type="caution">
    <text evidence="3">The sequence shown here is derived from an EMBL/GenBank/DDBJ whole genome shotgun (WGS) entry which is preliminary data.</text>
</comment>